<sequence length="134" mass="15046">MSGYKHIETVIARYIAGRYNSVIETGAGSNLHAANLLFRAGVLIRCSDIVVPQLSLSIPYVYDDVFHPNLSYYSDSDCIYAIRPTEEMIPALIRLAKKVRTDLYIYHLGFEGTDCPAPVKGCEVPLHHYVKIKN</sequence>
<dbReference type="OrthoDB" id="59816at2157"/>
<comment type="similarity">
    <text evidence="1 2">Belongs to the UPF0146 family.</text>
</comment>
<dbReference type="Gene3D" id="3.40.50.150">
    <property type="entry name" value="Vaccinia Virus protein VP39"/>
    <property type="match status" value="1"/>
</dbReference>
<dbReference type="EMBL" id="QGMZ01000011">
    <property type="protein sequence ID" value="PWR75277.1"/>
    <property type="molecule type" value="Genomic_DNA"/>
</dbReference>
<dbReference type="InterPro" id="IPR005353">
    <property type="entry name" value="UPF0146"/>
</dbReference>
<dbReference type="GeneID" id="97610801"/>
<comment type="caution">
    <text evidence="3">The sequence shown here is derived from an EMBL/GenBank/DDBJ whole genome shotgun (WGS) entry which is preliminary data.</text>
</comment>
<evidence type="ECO:0000256" key="2">
    <source>
        <dbReference type="HAMAP-Rule" id="MF_00341"/>
    </source>
</evidence>
<dbReference type="InterPro" id="IPR029063">
    <property type="entry name" value="SAM-dependent_MTases_sf"/>
</dbReference>
<accession>A0A2V2NFV4</accession>
<evidence type="ECO:0000256" key="1">
    <source>
        <dbReference type="ARBA" id="ARBA00006969"/>
    </source>
</evidence>
<organism evidence="3 4">
    <name type="scientific">Methanospirillum stamsii</name>
    <dbReference type="NCBI Taxonomy" id="1277351"/>
    <lineage>
        <taxon>Archaea</taxon>
        <taxon>Methanobacteriati</taxon>
        <taxon>Methanobacteriota</taxon>
        <taxon>Stenosarchaea group</taxon>
        <taxon>Methanomicrobia</taxon>
        <taxon>Methanomicrobiales</taxon>
        <taxon>Methanospirillaceae</taxon>
        <taxon>Methanospirillum</taxon>
    </lineage>
</organism>
<dbReference type="HAMAP" id="MF_00341">
    <property type="entry name" value="UPF0146"/>
    <property type="match status" value="1"/>
</dbReference>
<protein>
    <recommendedName>
        <fullName evidence="2">UPF0146 protein DLD82_05695</fullName>
    </recommendedName>
</protein>
<dbReference type="Pfam" id="PF03686">
    <property type="entry name" value="UPF0146"/>
    <property type="match status" value="1"/>
</dbReference>
<evidence type="ECO:0000313" key="4">
    <source>
        <dbReference type="Proteomes" id="UP000245934"/>
    </source>
</evidence>
<dbReference type="Proteomes" id="UP000245934">
    <property type="component" value="Unassembled WGS sequence"/>
</dbReference>
<dbReference type="AlphaFoldDB" id="A0A2V2NFV4"/>
<proteinExistence type="inferred from homology"/>
<gene>
    <name evidence="3" type="ORF">DLD82_05695</name>
</gene>
<keyword evidence="4" id="KW-1185">Reference proteome</keyword>
<dbReference type="RefSeq" id="WP_109940139.1">
    <property type="nucleotide sequence ID" value="NZ_CP176366.1"/>
</dbReference>
<reference evidence="3 4" key="1">
    <citation type="submission" date="2018-05" db="EMBL/GenBank/DDBJ databases">
        <title>Draft genome of Methanospirillum stamsii Pt1.</title>
        <authorList>
            <person name="Dueholm M.S."/>
            <person name="Nielsen P.H."/>
            <person name="Bakmann L.F."/>
            <person name="Otzen D.E."/>
        </authorList>
    </citation>
    <scope>NUCLEOTIDE SEQUENCE [LARGE SCALE GENOMIC DNA]</scope>
    <source>
        <strain evidence="3 4">Pt1</strain>
    </source>
</reference>
<evidence type="ECO:0000313" key="3">
    <source>
        <dbReference type="EMBL" id="PWR75277.1"/>
    </source>
</evidence>
<name>A0A2V2NFV4_9EURY</name>